<proteinExistence type="predicted"/>
<dbReference type="Pfam" id="PF09851">
    <property type="entry name" value="SHOCT"/>
    <property type="match status" value="1"/>
</dbReference>
<keyword evidence="1" id="KW-0812">Transmembrane</keyword>
<keyword evidence="1" id="KW-1133">Transmembrane helix</keyword>
<feature type="transmembrane region" description="Helical" evidence="1">
    <location>
        <begin position="6"/>
        <end position="35"/>
    </location>
</feature>
<name>A0ABZ2EWE0_9FIRM</name>
<keyword evidence="4" id="KW-1185">Reference proteome</keyword>
<dbReference type="InterPro" id="IPR018649">
    <property type="entry name" value="SHOCT"/>
</dbReference>
<accession>A0ABZ2EWE0</accession>
<dbReference type="RefSeq" id="WP_018590720.1">
    <property type="nucleotide sequence ID" value="NZ_CP117523.1"/>
</dbReference>
<evidence type="ECO:0000256" key="1">
    <source>
        <dbReference type="SAM" id="Phobius"/>
    </source>
</evidence>
<keyword evidence="1" id="KW-0472">Membrane</keyword>
<protein>
    <recommendedName>
        <fullName evidence="2">SHOCT domain-containing protein</fullName>
    </recommendedName>
</protein>
<reference evidence="3 4" key="1">
    <citation type="journal article" date="2023" name="PLoS ONE">
        <title>Genome-based metabolic and phylogenomic analysis of three Terrisporobacter species.</title>
        <authorList>
            <person name="Boer T."/>
            <person name="Bengelsdorf F.R."/>
            <person name="Bomeke M."/>
            <person name="Daniel R."/>
            <person name="Poehlein A."/>
        </authorList>
    </citation>
    <scope>NUCLEOTIDE SEQUENCE [LARGE SCALE GENOMIC DNA]</scope>
    <source>
        <strain evidence="3 4">DSM 1288</strain>
    </source>
</reference>
<dbReference type="EMBL" id="CP117523">
    <property type="protein sequence ID" value="WWD83809.1"/>
    <property type="molecule type" value="Genomic_DNA"/>
</dbReference>
<evidence type="ECO:0000313" key="3">
    <source>
        <dbReference type="EMBL" id="WWD83809.1"/>
    </source>
</evidence>
<gene>
    <name evidence="3" type="ORF">TEGL_22230</name>
</gene>
<dbReference type="Proteomes" id="UP001348492">
    <property type="component" value="Chromosome"/>
</dbReference>
<feature type="domain" description="SHOCT" evidence="2">
    <location>
        <begin position="202"/>
        <end position="228"/>
    </location>
</feature>
<evidence type="ECO:0000259" key="2">
    <source>
        <dbReference type="Pfam" id="PF09851"/>
    </source>
</evidence>
<sequence>MLGWIIIIFGLYKIIGDANFGGGLIIIVFGIFCLARENDIEETKKESTIDRSKDILDEIGGYNNIDINLSKYCDEGQLIVLKNKKVCIGWNNFETKKLIDFNSIVKLEIKVNNITIGNTNDGSRREFKEIIESINVYIHTNESTEELVFKYLAYDIDESQENYNEILKGLKRFEIMLEDTSHLDSSDRTNNININENSVPKQIKEYKELLDMNAITLEEFEMKKKELLNN</sequence>
<evidence type="ECO:0000313" key="4">
    <source>
        <dbReference type="Proteomes" id="UP001348492"/>
    </source>
</evidence>
<organism evidence="3 4">
    <name type="scientific">Terrisporobacter glycolicus ATCC 14880 = DSM 1288</name>
    <dbReference type="NCBI Taxonomy" id="1121315"/>
    <lineage>
        <taxon>Bacteria</taxon>
        <taxon>Bacillati</taxon>
        <taxon>Bacillota</taxon>
        <taxon>Clostridia</taxon>
        <taxon>Peptostreptococcales</taxon>
        <taxon>Peptostreptococcaceae</taxon>
        <taxon>Terrisporobacter</taxon>
    </lineage>
</organism>